<accession>A0AAW2H1B8</accession>
<dbReference type="Proteomes" id="UP001430953">
    <property type="component" value="Unassembled WGS sequence"/>
</dbReference>
<sequence>MNLLKLKALFLTRQTILIKSLLNHRLDRSIIKIHASALRDTSYKKRKKSFEILISNVKE</sequence>
<dbReference type="AlphaFoldDB" id="A0AAW2H1B8"/>
<organism evidence="1 2">
    <name type="scientific">Cardiocondyla obscurior</name>
    <dbReference type="NCBI Taxonomy" id="286306"/>
    <lineage>
        <taxon>Eukaryota</taxon>
        <taxon>Metazoa</taxon>
        <taxon>Ecdysozoa</taxon>
        <taxon>Arthropoda</taxon>
        <taxon>Hexapoda</taxon>
        <taxon>Insecta</taxon>
        <taxon>Pterygota</taxon>
        <taxon>Neoptera</taxon>
        <taxon>Endopterygota</taxon>
        <taxon>Hymenoptera</taxon>
        <taxon>Apocrita</taxon>
        <taxon>Aculeata</taxon>
        <taxon>Formicoidea</taxon>
        <taxon>Formicidae</taxon>
        <taxon>Myrmicinae</taxon>
        <taxon>Cardiocondyla</taxon>
    </lineage>
</organism>
<evidence type="ECO:0000313" key="1">
    <source>
        <dbReference type="EMBL" id="KAL0133299.1"/>
    </source>
</evidence>
<protein>
    <submittedName>
        <fullName evidence="1">Uncharacterized protein</fullName>
    </submittedName>
</protein>
<keyword evidence="2" id="KW-1185">Reference proteome</keyword>
<comment type="caution">
    <text evidence="1">The sequence shown here is derived from an EMBL/GenBank/DDBJ whole genome shotgun (WGS) entry which is preliminary data.</text>
</comment>
<proteinExistence type="predicted"/>
<evidence type="ECO:0000313" key="2">
    <source>
        <dbReference type="Proteomes" id="UP001430953"/>
    </source>
</evidence>
<reference evidence="1 2" key="1">
    <citation type="submission" date="2023-03" db="EMBL/GenBank/DDBJ databases">
        <title>High recombination rates correlate with genetic variation in Cardiocondyla obscurior ants.</title>
        <authorList>
            <person name="Errbii M."/>
        </authorList>
    </citation>
    <scope>NUCLEOTIDE SEQUENCE [LARGE SCALE GENOMIC DNA]</scope>
    <source>
        <strain evidence="1">Alpha-2009</strain>
        <tissue evidence="1">Whole body</tissue>
    </source>
</reference>
<dbReference type="EMBL" id="JADYXP020000001">
    <property type="protein sequence ID" value="KAL0133299.1"/>
    <property type="molecule type" value="Genomic_DNA"/>
</dbReference>
<gene>
    <name evidence="1" type="ORF">PUN28_000804</name>
</gene>
<name>A0AAW2H1B8_9HYME</name>